<name>A0AAP0IX54_9MAGN</name>
<protein>
    <submittedName>
        <fullName evidence="2">Uncharacterized protein</fullName>
    </submittedName>
</protein>
<sequence>MDETIQGNDIAVKVEAVALKENHLLGTGIGTEAMMLIGKMIDIAKEIKVMRQKVREVEITKKVATARERDDHDRDKGKERWKRGT</sequence>
<dbReference type="AlphaFoldDB" id="A0AAP0IX54"/>
<evidence type="ECO:0000313" key="2">
    <source>
        <dbReference type="EMBL" id="KAK9123507.1"/>
    </source>
</evidence>
<reference evidence="2 3" key="1">
    <citation type="submission" date="2024-01" db="EMBL/GenBank/DDBJ databases">
        <title>Genome assemblies of Stephania.</title>
        <authorList>
            <person name="Yang L."/>
        </authorList>
    </citation>
    <scope>NUCLEOTIDE SEQUENCE [LARGE SCALE GENOMIC DNA]</scope>
    <source>
        <strain evidence="2">QJT</strain>
        <tissue evidence="2">Leaf</tissue>
    </source>
</reference>
<feature type="compositionally biased region" description="Basic and acidic residues" evidence="1">
    <location>
        <begin position="64"/>
        <end position="78"/>
    </location>
</feature>
<evidence type="ECO:0000313" key="3">
    <source>
        <dbReference type="Proteomes" id="UP001417504"/>
    </source>
</evidence>
<keyword evidence="3" id="KW-1185">Reference proteome</keyword>
<feature type="region of interest" description="Disordered" evidence="1">
    <location>
        <begin position="64"/>
        <end position="85"/>
    </location>
</feature>
<proteinExistence type="predicted"/>
<gene>
    <name evidence="2" type="ORF">Sjap_013109</name>
</gene>
<accession>A0AAP0IX54</accession>
<evidence type="ECO:0000256" key="1">
    <source>
        <dbReference type="SAM" id="MobiDB-lite"/>
    </source>
</evidence>
<dbReference type="Proteomes" id="UP001417504">
    <property type="component" value="Unassembled WGS sequence"/>
</dbReference>
<comment type="caution">
    <text evidence="2">The sequence shown here is derived from an EMBL/GenBank/DDBJ whole genome shotgun (WGS) entry which is preliminary data.</text>
</comment>
<dbReference type="EMBL" id="JBBNAE010000005">
    <property type="protein sequence ID" value="KAK9123507.1"/>
    <property type="molecule type" value="Genomic_DNA"/>
</dbReference>
<organism evidence="2 3">
    <name type="scientific">Stephania japonica</name>
    <dbReference type="NCBI Taxonomy" id="461633"/>
    <lineage>
        <taxon>Eukaryota</taxon>
        <taxon>Viridiplantae</taxon>
        <taxon>Streptophyta</taxon>
        <taxon>Embryophyta</taxon>
        <taxon>Tracheophyta</taxon>
        <taxon>Spermatophyta</taxon>
        <taxon>Magnoliopsida</taxon>
        <taxon>Ranunculales</taxon>
        <taxon>Menispermaceae</taxon>
        <taxon>Menispermoideae</taxon>
        <taxon>Cissampelideae</taxon>
        <taxon>Stephania</taxon>
    </lineage>
</organism>